<proteinExistence type="predicted"/>
<dbReference type="SUPFAM" id="SSF111321">
    <property type="entry name" value="AF1104-like"/>
    <property type="match status" value="1"/>
</dbReference>
<dbReference type="Proteomes" id="UP000029859">
    <property type="component" value="Unassembled WGS sequence"/>
</dbReference>
<keyword evidence="3" id="KW-1185">Reference proteome</keyword>
<dbReference type="Gene3D" id="3.40.50.10880">
    <property type="entry name" value="Uncharacterised protein PF01937, DUF89, domain 3"/>
    <property type="match status" value="1"/>
</dbReference>
<dbReference type="Gene3D" id="1.10.8.380">
    <property type="entry name" value="Uncharacterised protein PF01937, DUF89, domain 1"/>
    <property type="match status" value="1"/>
</dbReference>
<protein>
    <recommendedName>
        <fullName evidence="1">Damage-control phosphatase ARMT1-like metal-binding domain-containing protein</fullName>
    </recommendedName>
</protein>
<comment type="caution">
    <text evidence="2">The sequence shown here is derived from an EMBL/GenBank/DDBJ whole genome shotgun (WGS) entry which is preliminary data.</text>
</comment>
<accession>A0A099T181</accession>
<dbReference type="InterPro" id="IPR002791">
    <property type="entry name" value="ARMT1-like_metal-bd"/>
</dbReference>
<dbReference type="AlphaFoldDB" id="A0A099T181"/>
<evidence type="ECO:0000259" key="1">
    <source>
        <dbReference type="Pfam" id="PF01937"/>
    </source>
</evidence>
<evidence type="ECO:0000313" key="3">
    <source>
        <dbReference type="Proteomes" id="UP000029859"/>
    </source>
</evidence>
<name>A0A099T181_METMT</name>
<organism evidence="2 3">
    <name type="scientific">Methanococcoides methylutens</name>
    <dbReference type="NCBI Taxonomy" id="2226"/>
    <lineage>
        <taxon>Archaea</taxon>
        <taxon>Methanobacteriati</taxon>
        <taxon>Methanobacteriota</taxon>
        <taxon>Stenosarchaea group</taxon>
        <taxon>Methanomicrobia</taxon>
        <taxon>Methanosarcinales</taxon>
        <taxon>Methanosarcinaceae</taxon>
        <taxon>Methanococcoides</taxon>
    </lineage>
</organism>
<dbReference type="InterPro" id="IPR014444">
    <property type="entry name" value="PH1575-like"/>
</dbReference>
<dbReference type="EMBL" id="JRHO01000010">
    <property type="protein sequence ID" value="KGK98935.1"/>
    <property type="molecule type" value="Genomic_DNA"/>
</dbReference>
<feature type="domain" description="Damage-control phosphatase ARMT1-like metal-binding" evidence="1">
    <location>
        <begin position="4"/>
        <end position="284"/>
    </location>
</feature>
<dbReference type="InterPro" id="IPR036075">
    <property type="entry name" value="ARMT-1-like_metal-bd_sf"/>
</dbReference>
<dbReference type="OrthoDB" id="359165at2157"/>
<reference evidence="2 3" key="1">
    <citation type="submission" date="2014-09" db="EMBL/GenBank/DDBJ databases">
        <title>Draft genome sequence of an obligately methylotrophic methanogen, Methanococcoides methylutens, isolated from marine sediment.</title>
        <authorList>
            <person name="Guan Y."/>
            <person name="Ngugi D.K."/>
            <person name="Blom J."/>
            <person name="Ali S."/>
            <person name="Ferry J.G."/>
            <person name="Stingl U."/>
        </authorList>
    </citation>
    <scope>NUCLEOTIDE SEQUENCE [LARGE SCALE GENOMIC DNA]</scope>
    <source>
        <strain evidence="2 3">DSM 2657</strain>
    </source>
</reference>
<evidence type="ECO:0000313" key="2">
    <source>
        <dbReference type="EMBL" id="KGK98935.1"/>
    </source>
</evidence>
<dbReference type="Pfam" id="PF01937">
    <property type="entry name" value="ARMT1-like_dom"/>
    <property type="match status" value="1"/>
</dbReference>
<sequence length="291" mass="32614">MKMDARCTYCLLSRVHYEAQLSTNDTELIHKTMLAGIDVLKETYKPGVAAGVVSTAIHRKAYEMLNDEDPYFELRQLSNRIAEKVYPYAHSLVHAGDPTDEEMFRRAVLASVIGNFFDFGIMGFDVGEDVFDETFAEIFRKGLDVDDTSEMFKMLDDVVYVVDNCGEIILDTLVFDIIRKVGGKITLVVRGAPMLTDVTMENVRELELDKKVDRVLTTGSNAVGVCFEEAPAEFIDALENASLIISKGMANYETMSERNFEAIAYLLRTKCEAVAEDMGLEMGYSIAKLVR</sequence>
<gene>
    <name evidence="2" type="ORF">LI82_06520</name>
</gene>
<dbReference type="RefSeq" id="WP_048194170.1">
    <property type="nucleotide sequence ID" value="NZ_CAAGSM010000003.1"/>
</dbReference>
<dbReference type="PIRSF" id="PIRSF006593">
    <property type="entry name" value="UCP006593"/>
    <property type="match status" value="1"/>
</dbReference>
<dbReference type="Gene3D" id="1.10.285.20">
    <property type="entry name" value="Uncharacterised protein PF01937, DUF89, domain 2"/>
    <property type="match status" value="1"/>
</dbReference>